<feature type="domain" description="DUF7730" evidence="1">
    <location>
        <begin position="14"/>
        <end position="150"/>
    </location>
</feature>
<organism evidence="2 3">
    <name type="scientific">Microthyrium microscopicum</name>
    <dbReference type="NCBI Taxonomy" id="703497"/>
    <lineage>
        <taxon>Eukaryota</taxon>
        <taxon>Fungi</taxon>
        <taxon>Dikarya</taxon>
        <taxon>Ascomycota</taxon>
        <taxon>Pezizomycotina</taxon>
        <taxon>Dothideomycetes</taxon>
        <taxon>Dothideomycetes incertae sedis</taxon>
        <taxon>Microthyriales</taxon>
        <taxon>Microthyriaceae</taxon>
        <taxon>Microthyrium</taxon>
    </lineage>
</organism>
<keyword evidence="3" id="KW-1185">Reference proteome</keyword>
<dbReference type="InterPro" id="IPR056632">
    <property type="entry name" value="DUF7730"/>
</dbReference>
<sequence length="293" mass="33981">MSLQRTTFSQPTHGQGQSLFFKLPPLIREMVYENLFPVAAQVNVFSEAKTEDRVGTGVTQVFFDEDSQPVLIQGFPTLEKVGSLRCQRIYFEAIWFIFNKNTWAFNSTANFSGFLSDLRPGLLRSISTISLDILPCHFEELAYRQTRNVNQQFAQEYEQHKPRFAIFDLNREFPDAYGMILARRFRVRLPNLQVVKNVYLRERREYVSWDPRKISVYKTELHEAEHLKELEDGEDWTSLDYAWAGVESVTETASLLHDEPDPAIDPVWTVVRIFNLPPPPPPRQQAPPVQRAA</sequence>
<name>A0A6A6UAN1_9PEZI</name>
<dbReference type="EMBL" id="MU004237">
    <property type="protein sequence ID" value="KAF2667964.1"/>
    <property type="molecule type" value="Genomic_DNA"/>
</dbReference>
<proteinExistence type="predicted"/>
<reference evidence="2" key="1">
    <citation type="journal article" date="2020" name="Stud. Mycol.">
        <title>101 Dothideomycetes genomes: a test case for predicting lifestyles and emergence of pathogens.</title>
        <authorList>
            <person name="Haridas S."/>
            <person name="Albert R."/>
            <person name="Binder M."/>
            <person name="Bloem J."/>
            <person name="Labutti K."/>
            <person name="Salamov A."/>
            <person name="Andreopoulos B."/>
            <person name="Baker S."/>
            <person name="Barry K."/>
            <person name="Bills G."/>
            <person name="Bluhm B."/>
            <person name="Cannon C."/>
            <person name="Castanera R."/>
            <person name="Culley D."/>
            <person name="Daum C."/>
            <person name="Ezra D."/>
            <person name="Gonzalez J."/>
            <person name="Henrissat B."/>
            <person name="Kuo A."/>
            <person name="Liang C."/>
            <person name="Lipzen A."/>
            <person name="Lutzoni F."/>
            <person name="Magnuson J."/>
            <person name="Mondo S."/>
            <person name="Nolan M."/>
            <person name="Ohm R."/>
            <person name="Pangilinan J."/>
            <person name="Park H.-J."/>
            <person name="Ramirez L."/>
            <person name="Alfaro M."/>
            <person name="Sun H."/>
            <person name="Tritt A."/>
            <person name="Yoshinaga Y."/>
            <person name="Zwiers L.-H."/>
            <person name="Turgeon B."/>
            <person name="Goodwin S."/>
            <person name="Spatafora J."/>
            <person name="Crous P."/>
            <person name="Grigoriev I."/>
        </authorList>
    </citation>
    <scope>NUCLEOTIDE SEQUENCE</scope>
    <source>
        <strain evidence="2">CBS 115976</strain>
    </source>
</reference>
<gene>
    <name evidence="2" type="ORF">BT63DRAFT_480862</name>
</gene>
<dbReference type="AlphaFoldDB" id="A0A6A6UAN1"/>
<evidence type="ECO:0000259" key="1">
    <source>
        <dbReference type="Pfam" id="PF24864"/>
    </source>
</evidence>
<evidence type="ECO:0000313" key="3">
    <source>
        <dbReference type="Proteomes" id="UP000799302"/>
    </source>
</evidence>
<protein>
    <recommendedName>
        <fullName evidence="1">DUF7730 domain-containing protein</fullName>
    </recommendedName>
</protein>
<accession>A0A6A6UAN1</accession>
<dbReference type="Proteomes" id="UP000799302">
    <property type="component" value="Unassembled WGS sequence"/>
</dbReference>
<dbReference type="Pfam" id="PF24864">
    <property type="entry name" value="DUF7730"/>
    <property type="match status" value="1"/>
</dbReference>
<evidence type="ECO:0000313" key="2">
    <source>
        <dbReference type="EMBL" id="KAF2667964.1"/>
    </source>
</evidence>